<dbReference type="PANTHER" id="PTHR23354:SF62">
    <property type="entry name" value="MUSTARD, ISOFORM V"/>
    <property type="match status" value="1"/>
</dbReference>
<evidence type="ECO:0000256" key="3">
    <source>
        <dbReference type="ARBA" id="ARBA00023128"/>
    </source>
</evidence>
<dbReference type="Proteomes" id="UP000541444">
    <property type="component" value="Unassembled WGS sequence"/>
</dbReference>
<evidence type="ECO:0000256" key="4">
    <source>
        <dbReference type="ARBA" id="ARBA00040604"/>
    </source>
</evidence>
<evidence type="ECO:0000259" key="5">
    <source>
        <dbReference type="PROSITE" id="PS51886"/>
    </source>
</evidence>
<dbReference type="GO" id="GO:0005739">
    <property type="term" value="C:mitochondrion"/>
    <property type="evidence" value="ECO:0007669"/>
    <property type="project" value="UniProtKB-SubCell"/>
</dbReference>
<evidence type="ECO:0000256" key="2">
    <source>
        <dbReference type="ARBA" id="ARBA00009540"/>
    </source>
</evidence>
<gene>
    <name evidence="6" type="ORF">GIB67_013967</name>
</gene>
<evidence type="ECO:0000313" key="7">
    <source>
        <dbReference type="Proteomes" id="UP000541444"/>
    </source>
</evidence>
<sequence length="287" mass="31626">MSPSFRSKASHFVDLTTVLLNPISDKPSNLHDVTEEMNSNKELSVAEENPKDTVDGPDTSSFTAFLYSLLLPQDSGSLSEEEGNNGYCGEVNELGSSEAGIREMANRRTLFLRGKQKVGKAIYQAIRINGSRNQTSEQKVDADMKDDKLGLELQPMKTLVDTAPKVSLPETSETSILLTEKSRCSLYVSLPALVQGKKWVLLYSTWRHGISLLTLYRRSMLCPGLSLLVVGDRKGAIFGGLVEAPLRPSNKRKYQGTNNSFVFTNTSGHPVVFHPTDISIGIQLLKF</sequence>
<dbReference type="EMBL" id="JACGCM010002358">
    <property type="protein sequence ID" value="KAF6140674.1"/>
    <property type="molecule type" value="Genomic_DNA"/>
</dbReference>
<feature type="domain" description="TLDc" evidence="5">
    <location>
        <begin position="176"/>
        <end position="287"/>
    </location>
</feature>
<keyword evidence="7" id="KW-1185">Reference proteome</keyword>
<dbReference type="PANTHER" id="PTHR23354">
    <property type="entry name" value="NUCLEOLAR PROTEIN 7/ESTROGEN RECEPTOR COACTIVATOR-RELATED"/>
    <property type="match status" value="1"/>
</dbReference>
<evidence type="ECO:0000313" key="6">
    <source>
        <dbReference type="EMBL" id="KAF6140674.1"/>
    </source>
</evidence>
<comment type="caution">
    <text evidence="6">The sequence shown here is derived from an EMBL/GenBank/DDBJ whole genome shotgun (WGS) entry which is preliminary data.</text>
</comment>
<protein>
    <recommendedName>
        <fullName evidence="4">Oxidation resistance protein 1</fullName>
    </recommendedName>
</protein>
<dbReference type="PROSITE" id="PS51886">
    <property type="entry name" value="TLDC"/>
    <property type="match status" value="1"/>
</dbReference>
<proteinExistence type="inferred from homology"/>
<dbReference type="AlphaFoldDB" id="A0A7J7LDS8"/>
<reference evidence="6 7" key="1">
    <citation type="journal article" date="2020" name="IScience">
        <title>Genome Sequencing of the Endangered Kingdonia uniflora (Circaeasteraceae, Ranunculales) Reveals Potential Mechanisms of Evolutionary Specialization.</title>
        <authorList>
            <person name="Sun Y."/>
            <person name="Deng T."/>
            <person name="Zhang A."/>
            <person name="Moore M.J."/>
            <person name="Landis J.B."/>
            <person name="Lin N."/>
            <person name="Zhang H."/>
            <person name="Zhang X."/>
            <person name="Huang J."/>
            <person name="Zhang X."/>
            <person name="Sun H."/>
            <person name="Wang H."/>
        </authorList>
    </citation>
    <scope>NUCLEOTIDE SEQUENCE [LARGE SCALE GENOMIC DNA]</scope>
    <source>
        <strain evidence="6">TB1705</strain>
        <tissue evidence="6">Leaf</tissue>
    </source>
</reference>
<comment type="subcellular location">
    <subcellularLocation>
        <location evidence="1">Mitochondrion</location>
    </subcellularLocation>
</comment>
<organism evidence="6 7">
    <name type="scientific">Kingdonia uniflora</name>
    <dbReference type="NCBI Taxonomy" id="39325"/>
    <lineage>
        <taxon>Eukaryota</taxon>
        <taxon>Viridiplantae</taxon>
        <taxon>Streptophyta</taxon>
        <taxon>Embryophyta</taxon>
        <taxon>Tracheophyta</taxon>
        <taxon>Spermatophyta</taxon>
        <taxon>Magnoliopsida</taxon>
        <taxon>Ranunculales</taxon>
        <taxon>Circaeasteraceae</taxon>
        <taxon>Kingdonia</taxon>
    </lineage>
</organism>
<keyword evidence="3" id="KW-0496">Mitochondrion</keyword>
<accession>A0A7J7LDS8</accession>
<evidence type="ECO:0000256" key="1">
    <source>
        <dbReference type="ARBA" id="ARBA00004173"/>
    </source>
</evidence>
<dbReference type="InterPro" id="IPR006571">
    <property type="entry name" value="TLDc_dom"/>
</dbReference>
<dbReference type="OrthoDB" id="26679at2759"/>
<comment type="similarity">
    <text evidence="2">Belongs to the OXR1 family.</text>
</comment>
<dbReference type="Pfam" id="PF07534">
    <property type="entry name" value="TLD"/>
    <property type="match status" value="1"/>
</dbReference>
<name>A0A7J7LDS8_9MAGN</name>